<gene>
    <name evidence="1" type="ORF">SPSC_01802</name>
</gene>
<name>A0A127ZB18_9BASI</name>
<protein>
    <submittedName>
        <fullName evidence="1">Uncharacterized protein (N-terminal)</fullName>
    </submittedName>
</protein>
<reference evidence="1" key="1">
    <citation type="submission" date="2014-06" db="EMBL/GenBank/DDBJ databases">
        <authorList>
            <person name="Ju J."/>
            <person name="Zhang J."/>
        </authorList>
    </citation>
    <scope>NUCLEOTIDE SEQUENCE</scope>
    <source>
        <strain evidence="1">SscI8</strain>
    </source>
</reference>
<dbReference type="EMBL" id="LK056662">
    <property type="protein sequence ID" value="CDU23172.1"/>
    <property type="molecule type" value="Genomic_DNA"/>
</dbReference>
<evidence type="ECO:0000313" key="1">
    <source>
        <dbReference type="EMBL" id="CDU23172.1"/>
    </source>
</evidence>
<dbReference type="AlphaFoldDB" id="A0A127ZB18"/>
<dbReference type="OrthoDB" id="2556301at2759"/>
<accession>A0A127ZB18</accession>
<sequence>MQEQQPSATAADPTTPVLGSISDNAHALVQQQSPRTLRATSCVSSLRQLPCWPNLMNVHRSLVPYLPELIIAVGDPSRLASALASAYSRLQIQTATFDTEHHALALVLVHAAFSLTVLPKSAEVADPNFGRKYHGHAPIHFLDFVTQHDNDFDQLAENGRKPYYRGTPMVQSSGTGKTRMVLECRHLTPLLYVCFRSNNAIANAKAGYPFPDTGVVDFFKNAHKSHPFLCNLHVACFLGAWFQQLAQSLRDCTTDEEKHHHLLDLNRLDQNGGQNSQRHQLFKDITEQTKLLLDQATGDMLQDFKKYDEISQHYIYGPCFDLKHQIDRISLHLRSLRNQSGSARAPPVIVAIDDTSSSAAHLVEHVDAETSVRSKIAVPLPTFVGVGFDALLAEQKSLSCASEAFLREHIIAYGRPLWNSLEKRSFWANAKFKLIRDESFQVDQASHCFSVMASRLALSLVPTNSASSSLFARQKMFMDKAVDRHMRIVTRVTDEAAVHVDSPSEPVLAIAASLIMLHPAQEEEQFSKHAGQLAFYNYGSILQNFWQRCLLDPVMITLKGTYGELASRLALMVACDAAKRQRLDDLELSHTQQFGRSPTEDDYVNIISQAVPLETILAGLANLDQGHLAQLRQRIRDVDDGGLRTGLFATQPRGEATNKTLPAWTKFTHFEVLPHVISEITPEYLWACWKRGVALQLAHGQRGIDGIIPVFMGHLDQPFAEADANDEVDERGNRIEMHAARHMTYVAWEAKNQAAPQTAETNPLKAAKIAGPSIIRASMAPPQQEPLTQRALISVLLDLGTKPIMGQDCPRLLIRGALDEHAYPCLDFFKIRPIFFKILSADPTFAGHGHLNTMPDPVWNQHVQPSLSSISGAPF</sequence>
<proteinExistence type="predicted"/>
<dbReference type="PANTHER" id="PTHR33266:SF1">
    <property type="entry name" value="F-BOX DOMAIN-CONTAINING PROTEIN"/>
    <property type="match status" value="1"/>
</dbReference>
<dbReference type="PANTHER" id="PTHR33266">
    <property type="entry name" value="CHROMOSOME 15, WHOLE GENOME SHOTGUN SEQUENCE"/>
    <property type="match status" value="1"/>
</dbReference>
<organism evidence="1">
    <name type="scientific">Sporisorium scitamineum</name>
    <dbReference type="NCBI Taxonomy" id="49012"/>
    <lineage>
        <taxon>Eukaryota</taxon>
        <taxon>Fungi</taxon>
        <taxon>Dikarya</taxon>
        <taxon>Basidiomycota</taxon>
        <taxon>Ustilaginomycotina</taxon>
        <taxon>Ustilaginomycetes</taxon>
        <taxon>Ustilaginales</taxon>
        <taxon>Ustilaginaceae</taxon>
        <taxon>Sporisorium</taxon>
    </lineage>
</organism>